<proteinExistence type="predicted"/>
<evidence type="ECO:0000313" key="1">
    <source>
        <dbReference type="EMBL" id="MPN62303.1"/>
    </source>
</evidence>
<name>A0A645JSF2_9ZZZZ</name>
<gene>
    <name evidence="1" type="ORF">SDC9_210050</name>
</gene>
<dbReference type="AlphaFoldDB" id="A0A645JSF2"/>
<sequence length="121" mass="14177">MLEHLSLHDQQRDGVFVDIDIGKIIGYTAYGAFADIIQCTWRELNVFSDRLFGSVESKDIQCPPVEHILFGDIRRGGFIHKKIHHHVEFFIITYFGWVEYLAGNGFYAEEREEIFADHENW</sequence>
<organism evidence="1">
    <name type="scientific">bioreactor metagenome</name>
    <dbReference type="NCBI Taxonomy" id="1076179"/>
    <lineage>
        <taxon>unclassified sequences</taxon>
        <taxon>metagenomes</taxon>
        <taxon>ecological metagenomes</taxon>
    </lineage>
</organism>
<reference evidence="1" key="1">
    <citation type="submission" date="2019-08" db="EMBL/GenBank/DDBJ databases">
        <authorList>
            <person name="Kucharzyk K."/>
            <person name="Murdoch R.W."/>
            <person name="Higgins S."/>
            <person name="Loffler F."/>
        </authorList>
    </citation>
    <scope>NUCLEOTIDE SEQUENCE</scope>
</reference>
<protein>
    <submittedName>
        <fullName evidence="1">Uncharacterized protein</fullName>
    </submittedName>
</protein>
<dbReference type="EMBL" id="VSSQ01140124">
    <property type="protein sequence ID" value="MPN62303.1"/>
    <property type="molecule type" value="Genomic_DNA"/>
</dbReference>
<comment type="caution">
    <text evidence="1">The sequence shown here is derived from an EMBL/GenBank/DDBJ whole genome shotgun (WGS) entry which is preliminary data.</text>
</comment>
<accession>A0A645JSF2</accession>